<accession>A0AA40IUI4</accession>
<protein>
    <recommendedName>
        <fullName evidence="4">Lipoprotein</fullName>
    </recommendedName>
</protein>
<keyword evidence="3" id="KW-1185">Reference proteome</keyword>
<dbReference type="EMBL" id="JENW01000041">
    <property type="protein sequence ID" value="KEI16835.1"/>
    <property type="molecule type" value="Genomic_DNA"/>
</dbReference>
<name>A0AA40IUI4_CLONO</name>
<dbReference type="PROSITE" id="PS51257">
    <property type="entry name" value="PROKAR_LIPOPROTEIN"/>
    <property type="match status" value="1"/>
</dbReference>
<feature type="signal peptide" evidence="1">
    <location>
        <begin position="1"/>
        <end position="18"/>
    </location>
</feature>
<dbReference type="RefSeq" id="WP_039218397.1">
    <property type="nucleotide sequence ID" value="NZ_JENW01000041.1"/>
</dbReference>
<evidence type="ECO:0000313" key="3">
    <source>
        <dbReference type="Proteomes" id="UP000027770"/>
    </source>
</evidence>
<gene>
    <name evidence="2" type="ORF">Z959_08300</name>
</gene>
<evidence type="ECO:0000313" key="2">
    <source>
        <dbReference type="EMBL" id="KEI16835.1"/>
    </source>
</evidence>
<keyword evidence="1" id="KW-0732">Signal</keyword>
<dbReference type="AlphaFoldDB" id="A0AA40IUI4"/>
<proteinExistence type="predicted"/>
<reference evidence="2 3" key="1">
    <citation type="submission" date="2014-02" db="EMBL/GenBank/DDBJ databases">
        <title>Plasmidome dynamics in the species complex Clostridium novyi sensu lato converts strains of independent lineages into distinctly different pathogens.</title>
        <authorList>
            <person name="Skarin H."/>
            <person name="Segerman B."/>
        </authorList>
    </citation>
    <scope>NUCLEOTIDE SEQUENCE [LARGE SCALE GENOMIC DNA]</scope>
    <source>
        <strain evidence="2 3">ATCC 27606</strain>
    </source>
</reference>
<feature type="chain" id="PRO_5041200478" description="Lipoprotein" evidence="1">
    <location>
        <begin position="19"/>
        <end position="194"/>
    </location>
</feature>
<organism evidence="2 3">
    <name type="scientific">Clostridium novyi B str. ATCC 27606</name>
    <dbReference type="NCBI Taxonomy" id="1443123"/>
    <lineage>
        <taxon>Bacteria</taxon>
        <taxon>Bacillati</taxon>
        <taxon>Bacillota</taxon>
        <taxon>Clostridia</taxon>
        <taxon>Eubacteriales</taxon>
        <taxon>Clostridiaceae</taxon>
        <taxon>Clostridium</taxon>
    </lineage>
</organism>
<evidence type="ECO:0008006" key="4">
    <source>
        <dbReference type="Google" id="ProtNLM"/>
    </source>
</evidence>
<sequence length="194" mass="22620">MKKIFIAVLSVIMAMSLAACEKKKEVVKNNDKVNQKQEVKKEEKIDNGTNVKQVKKEDIKPLFKIEEVKNKSEKDINYLLGQPKEKEETSWHSKNSSENIKCFANIYEKNNYDIEILFIDKIAARITITPKDKINYPEENENLLKSLGISPVQCDFENSLKTEWKNKYGVYNFTINALGENINFIYIILDQKYE</sequence>
<comment type="caution">
    <text evidence="2">The sequence shown here is derived from an EMBL/GenBank/DDBJ whole genome shotgun (WGS) entry which is preliminary data.</text>
</comment>
<dbReference type="Proteomes" id="UP000027770">
    <property type="component" value="Unassembled WGS sequence"/>
</dbReference>
<evidence type="ECO:0000256" key="1">
    <source>
        <dbReference type="SAM" id="SignalP"/>
    </source>
</evidence>